<dbReference type="PANTHER" id="PTHR46890:SF50">
    <property type="entry name" value="RNA-DIRECTED DNA POLYMERASE, EUKARYOTA, REVERSE TRANSCRIPTASE ZINC-BINDING DOMAIN PROTEIN-RELATED"/>
    <property type="match status" value="1"/>
</dbReference>
<dbReference type="PANTHER" id="PTHR46890">
    <property type="entry name" value="NON-LTR RETROLELEMENT REVERSE TRANSCRIPTASE-LIKE PROTEIN-RELATED"/>
    <property type="match status" value="1"/>
</dbReference>
<feature type="compositionally biased region" description="Basic and acidic residues" evidence="1">
    <location>
        <begin position="135"/>
        <end position="156"/>
    </location>
</feature>
<organism evidence="2">
    <name type="scientific">Fagus sylvatica</name>
    <name type="common">Beechnut</name>
    <dbReference type="NCBI Taxonomy" id="28930"/>
    <lineage>
        <taxon>Eukaryota</taxon>
        <taxon>Viridiplantae</taxon>
        <taxon>Streptophyta</taxon>
        <taxon>Embryophyta</taxon>
        <taxon>Tracheophyta</taxon>
        <taxon>Spermatophyta</taxon>
        <taxon>Magnoliopsida</taxon>
        <taxon>eudicotyledons</taxon>
        <taxon>Gunneridae</taxon>
        <taxon>Pentapetalae</taxon>
        <taxon>rosids</taxon>
        <taxon>fabids</taxon>
        <taxon>Fagales</taxon>
        <taxon>Fagaceae</taxon>
        <taxon>Fagus</taxon>
    </lineage>
</organism>
<evidence type="ECO:0000256" key="1">
    <source>
        <dbReference type="SAM" id="MobiDB-lite"/>
    </source>
</evidence>
<dbReference type="InterPro" id="IPR052343">
    <property type="entry name" value="Retrotransposon-Effector_Assoc"/>
</dbReference>
<dbReference type="AlphaFoldDB" id="A0A2N9F1N5"/>
<dbReference type="CDD" id="cd01650">
    <property type="entry name" value="RT_nLTR_like"/>
    <property type="match status" value="1"/>
</dbReference>
<sequence length="992" mass="111603">MESKGLYQGSIWLGIKGLQWTLGELRKLKHVPYSRSEYHGGTQLGSIRIPEGWRGDGWALFVTEIHKYYLEKTDSGKVPPKREGKSKVGQTPASETQLFRNDRILHNESWQLPGGDLQLAPKIQPLEIGPSSNPKEGDRECEGPNLARDIESKSESDLDNLEDGEIALSIDLGEHTGEEISVDLVTGVSPVEASVPIFRSSIGDAIVEPDYAAMVVEEPSFVTDLALVRVDLAKDFPGTAHAFESGSSMLLCSNQEDPDSRLSVLERHSQTEVVQCQAEPLSPLVCEPLAVVAPPTVPTAPGKPHTAGSDRSNWVNTQYRGLSSRSRKKGELGSQKVVCSSTKGACELRNLVSSVNYEGNKVGQGRLENNPKHLGQSFCCLDFIKDMNLVDLPLHGGRYTWCNGSINLSMSQIDRVLVSFDWEEHYPDVIQKLLPKPISDHTPILLEVGGMARGKRTFKFENMWLKDPNFMNKVHEWWSSYSFRGMPSYVLSQKLKALKEDLKLWNKWPILIRHNNYMERVEVDGAVFKVKSEVRGKVVQFYASLYQEQQPWRPTVDGLDFGMILEEEQALLERKFDRDEFLQVVKDLQGDKAPGPDGFTMAFFQKCWSVLEEDIMGFFEEIHTYCKFERSLNASFITLIPKKQNATNIRDFHPISLIGSVYKLLSKVLVNQLKGVLDHIISESQNSFIGGRKILDSVLIANECLDSWLKSRLPGFFSSSKSIRQGDPLSPLLFLLIMEVLSQMLRKVELEGLIQGFSAGDLDQLSYIWMVLSCFEAITGLRVNMAKSEMVPVGEVGNIVMLADSLDYQVGSLPLAYLGMPLGASYKAMSVWDPIIKKMERRLADWKKLYLSKGGCLTLLKSTLSSLPTYFLSLFTIPVSVAHRIEKLQRNFLWGGGWRTSRIRGPYGCSVWKGIMLGWDEYFQHIEFVVGLGNRIRFWQDKWCGDMALMDRFSSLYACSSHREVTIASILMRPAAGGPCEWNVIFGRDFND</sequence>
<feature type="region of interest" description="Disordered" evidence="1">
    <location>
        <begin position="74"/>
        <end position="100"/>
    </location>
</feature>
<accession>A0A2N9F1N5</accession>
<reference evidence="2" key="1">
    <citation type="submission" date="2018-02" db="EMBL/GenBank/DDBJ databases">
        <authorList>
            <person name="Cohen D.B."/>
            <person name="Kent A.D."/>
        </authorList>
    </citation>
    <scope>NUCLEOTIDE SEQUENCE</scope>
</reference>
<gene>
    <name evidence="2" type="ORF">FSB_LOCUS8812</name>
</gene>
<feature type="compositionally biased region" description="Polar residues" evidence="1">
    <location>
        <begin position="88"/>
        <end position="99"/>
    </location>
</feature>
<dbReference type="Gene3D" id="3.60.10.10">
    <property type="entry name" value="Endonuclease/exonuclease/phosphatase"/>
    <property type="match status" value="1"/>
</dbReference>
<evidence type="ECO:0000313" key="2">
    <source>
        <dbReference type="EMBL" id="SPC80930.1"/>
    </source>
</evidence>
<dbReference type="SUPFAM" id="SSF56219">
    <property type="entry name" value="DNase I-like"/>
    <property type="match status" value="1"/>
</dbReference>
<proteinExistence type="predicted"/>
<protein>
    <recommendedName>
        <fullName evidence="3">Reverse transcriptase domain-containing protein</fullName>
    </recommendedName>
</protein>
<name>A0A2N9F1N5_FAGSY</name>
<feature type="compositionally biased region" description="Basic and acidic residues" evidence="1">
    <location>
        <begin position="74"/>
        <end position="86"/>
    </location>
</feature>
<evidence type="ECO:0008006" key="3">
    <source>
        <dbReference type="Google" id="ProtNLM"/>
    </source>
</evidence>
<dbReference type="EMBL" id="OIVN01000480">
    <property type="protein sequence ID" value="SPC80930.1"/>
    <property type="molecule type" value="Genomic_DNA"/>
</dbReference>
<feature type="region of interest" description="Disordered" evidence="1">
    <location>
        <begin position="125"/>
        <end position="159"/>
    </location>
</feature>
<dbReference type="InterPro" id="IPR036691">
    <property type="entry name" value="Endo/exonu/phosph_ase_sf"/>
</dbReference>